<evidence type="ECO:0000313" key="2">
    <source>
        <dbReference type="Proteomes" id="UP000231879"/>
    </source>
</evidence>
<sequence length="60" mass="7294">MIGHRFPRRNCEIQLKGTVRTQRSFYKLCVSVFELFEFTVFPEFSKTFRDFLSENFFMAI</sequence>
<accession>A0ABX4NP54</accession>
<gene>
    <name evidence="1" type="ORF">CH367_00635</name>
</gene>
<keyword evidence="2" id="KW-1185">Reference proteome</keyword>
<protein>
    <submittedName>
        <fullName evidence="1">Uncharacterized protein</fullName>
    </submittedName>
</protein>
<evidence type="ECO:0000313" key="1">
    <source>
        <dbReference type="EMBL" id="PJZ58599.1"/>
    </source>
</evidence>
<dbReference type="Proteomes" id="UP000231879">
    <property type="component" value="Unassembled WGS sequence"/>
</dbReference>
<proteinExistence type="predicted"/>
<dbReference type="EMBL" id="NPDS01000001">
    <property type="protein sequence ID" value="PJZ58599.1"/>
    <property type="molecule type" value="Genomic_DNA"/>
</dbReference>
<organism evidence="1 2">
    <name type="scientific">Leptospira barantonii</name>
    <dbReference type="NCBI Taxonomy" id="2023184"/>
    <lineage>
        <taxon>Bacteria</taxon>
        <taxon>Pseudomonadati</taxon>
        <taxon>Spirochaetota</taxon>
        <taxon>Spirochaetia</taxon>
        <taxon>Leptospirales</taxon>
        <taxon>Leptospiraceae</taxon>
        <taxon>Leptospira</taxon>
    </lineage>
</organism>
<reference evidence="1 2" key="1">
    <citation type="submission" date="2017-07" db="EMBL/GenBank/DDBJ databases">
        <title>Leptospira spp. isolated from tropical soils.</title>
        <authorList>
            <person name="Thibeaux R."/>
            <person name="Iraola G."/>
            <person name="Ferres I."/>
            <person name="Bierque E."/>
            <person name="Girault D."/>
            <person name="Soupe-Gilbert M.-E."/>
            <person name="Picardeau M."/>
            <person name="Goarant C."/>
        </authorList>
    </citation>
    <scope>NUCLEOTIDE SEQUENCE [LARGE SCALE GENOMIC DNA]</scope>
    <source>
        <strain evidence="1 2">FH4-C-A1</strain>
    </source>
</reference>
<comment type="caution">
    <text evidence="1">The sequence shown here is derived from an EMBL/GenBank/DDBJ whole genome shotgun (WGS) entry which is preliminary data.</text>
</comment>
<name>A0ABX4NP54_9LEPT</name>